<dbReference type="PANTHER" id="PTHR26379">
    <property type="entry name" value="BTB/POZ AND MATH DOMAIN-CONTAINING PROTEIN 1"/>
    <property type="match status" value="1"/>
</dbReference>
<dbReference type="AlphaFoldDB" id="A0A5J9W4T2"/>
<feature type="domain" description="BTB" evidence="3">
    <location>
        <begin position="184"/>
        <end position="249"/>
    </location>
</feature>
<dbReference type="EMBL" id="RWGY01000005">
    <property type="protein sequence ID" value="TVU42514.1"/>
    <property type="molecule type" value="Genomic_DNA"/>
</dbReference>
<dbReference type="InterPro" id="IPR008974">
    <property type="entry name" value="TRAF-like"/>
</dbReference>
<dbReference type="PROSITE" id="PS50144">
    <property type="entry name" value="MATH"/>
    <property type="match status" value="1"/>
</dbReference>
<dbReference type="SUPFAM" id="SSF54695">
    <property type="entry name" value="POZ domain"/>
    <property type="match status" value="1"/>
</dbReference>
<dbReference type="InterPro" id="IPR011333">
    <property type="entry name" value="SKP1/BTB/POZ_sf"/>
</dbReference>
<keyword evidence="6" id="KW-1185">Reference proteome</keyword>
<feature type="non-terminal residue" evidence="5">
    <location>
        <position position="1"/>
    </location>
</feature>
<dbReference type="InterPro" id="IPR056423">
    <property type="entry name" value="BACK_BPM_SPOP"/>
</dbReference>
<evidence type="ECO:0000256" key="1">
    <source>
        <dbReference type="ARBA" id="ARBA00004906"/>
    </source>
</evidence>
<name>A0A5J9W4T2_9POAL</name>
<evidence type="ECO:0000313" key="5">
    <source>
        <dbReference type="EMBL" id="TVU42514.1"/>
    </source>
</evidence>
<dbReference type="Gramene" id="TVU42514">
    <property type="protein sequence ID" value="TVU42514"/>
    <property type="gene ID" value="EJB05_08925"/>
</dbReference>
<dbReference type="Pfam" id="PF22486">
    <property type="entry name" value="MATH_2"/>
    <property type="match status" value="1"/>
</dbReference>
<accession>A0A5J9W4T2</accession>
<dbReference type="InterPro" id="IPR000210">
    <property type="entry name" value="BTB/POZ_dom"/>
</dbReference>
<reference evidence="5 6" key="1">
    <citation type="journal article" date="2019" name="Sci. Rep.">
        <title>A high-quality genome of Eragrostis curvula grass provides insights into Poaceae evolution and supports new strategies to enhance forage quality.</title>
        <authorList>
            <person name="Carballo J."/>
            <person name="Santos B.A.C.M."/>
            <person name="Zappacosta D."/>
            <person name="Garbus I."/>
            <person name="Selva J.P."/>
            <person name="Gallo C.A."/>
            <person name="Diaz A."/>
            <person name="Albertini E."/>
            <person name="Caccamo M."/>
            <person name="Echenique V."/>
        </authorList>
    </citation>
    <scope>NUCLEOTIDE SEQUENCE [LARGE SCALE GENOMIC DNA]</scope>
    <source>
        <strain evidence="6">cv. Victoria</strain>
        <tissue evidence="5">Leaf</tissue>
    </source>
</reference>
<dbReference type="Pfam" id="PF00651">
    <property type="entry name" value="BTB"/>
    <property type="match status" value="1"/>
</dbReference>
<proteinExistence type="inferred from homology"/>
<sequence>MAASHVPITTTTSRCHPQTARGRHLFEIPGYSLHKGLDTDKFIRSATFTVGGYDWCIWYVPEEDDEYIAVYLVLVTTDAEVRALFEFRLFDPLTGKSSRLRRGRNLKPETFNGYNPSWGHEQFKKKRKLEASKFLRDDRIVIKCDVTVILGTPVPQSEIMCDIQVPPSNLADDLAELLEDEKRADVIFKVKGETFRAHKFVLALRSPVFEAELYGAMREKKRIRVKGMQPAVFKALLRFIYTDSLPDMDDLDGGEKEEMIKHLLVAADRYAMERMKLVCESILCKQLDVESVANTLTLADQNHCTKLKDACIEFINSSDTKRTEDVLATQGYEHLKRACPTLVMDIWERSAKSRKI</sequence>
<dbReference type="PANTHER" id="PTHR26379:SF474">
    <property type="entry name" value="OS08G0228200 PROTEIN"/>
    <property type="match status" value="1"/>
</dbReference>
<dbReference type="SMART" id="SM00225">
    <property type="entry name" value="BTB"/>
    <property type="match status" value="1"/>
</dbReference>
<evidence type="ECO:0000256" key="2">
    <source>
        <dbReference type="ARBA" id="ARBA00010846"/>
    </source>
</evidence>
<dbReference type="CDD" id="cd18280">
    <property type="entry name" value="BTB_POZ_BPM_plant"/>
    <property type="match status" value="1"/>
</dbReference>
<dbReference type="PROSITE" id="PS50097">
    <property type="entry name" value="BTB"/>
    <property type="match status" value="1"/>
</dbReference>
<gene>
    <name evidence="5" type="ORF">EJB05_08925</name>
</gene>
<dbReference type="CDD" id="cd00121">
    <property type="entry name" value="MATH"/>
    <property type="match status" value="1"/>
</dbReference>
<dbReference type="Gene3D" id="1.25.40.420">
    <property type="match status" value="1"/>
</dbReference>
<dbReference type="Gene3D" id="3.30.710.10">
    <property type="entry name" value="Potassium Channel Kv1.1, Chain A"/>
    <property type="match status" value="1"/>
</dbReference>
<dbReference type="Gene3D" id="2.60.210.10">
    <property type="entry name" value="Apoptosis, Tumor Necrosis Factor Receptor Associated Protein 2, Chain A"/>
    <property type="match status" value="1"/>
</dbReference>
<protein>
    <recommendedName>
        <fullName evidence="7">BTB domain-containing protein</fullName>
    </recommendedName>
</protein>
<feature type="domain" description="MATH" evidence="4">
    <location>
        <begin position="21"/>
        <end position="146"/>
    </location>
</feature>
<comment type="pathway">
    <text evidence="1">Protein modification; protein ubiquitination.</text>
</comment>
<comment type="similarity">
    <text evidence="2">Belongs to the Tdpoz family.</text>
</comment>
<evidence type="ECO:0000313" key="6">
    <source>
        <dbReference type="Proteomes" id="UP000324897"/>
    </source>
</evidence>
<dbReference type="Pfam" id="PF24570">
    <property type="entry name" value="BACK_BPM_SPOP"/>
    <property type="match status" value="1"/>
</dbReference>
<evidence type="ECO:0008006" key="7">
    <source>
        <dbReference type="Google" id="ProtNLM"/>
    </source>
</evidence>
<dbReference type="GO" id="GO:0016567">
    <property type="term" value="P:protein ubiquitination"/>
    <property type="evidence" value="ECO:0007669"/>
    <property type="project" value="InterPro"/>
</dbReference>
<evidence type="ECO:0000259" key="4">
    <source>
        <dbReference type="PROSITE" id="PS50144"/>
    </source>
</evidence>
<dbReference type="InterPro" id="IPR002083">
    <property type="entry name" value="MATH/TRAF_dom"/>
</dbReference>
<dbReference type="SUPFAM" id="SSF49599">
    <property type="entry name" value="TRAF domain-like"/>
    <property type="match status" value="1"/>
</dbReference>
<dbReference type="Proteomes" id="UP000324897">
    <property type="component" value="Unassembled WGS sequence"/>
</dbReference>
<dbReference type="OrthoDB" id="6496053at2759"/>
<dbReference type="InterPro" id="IPR045005">
    <property type="entry name" value="BPM1-6"/>
</dbReference>
<evidence type="ECO:0000259" key="3">
    <source>
        <dbReference type="PROSITE" id="PS50097"/>
    </source>
</evidence>
<comment type="caution">
    <text evidence="5">The sequence shown here is derived from an EMBL/GenBank/DDBJ whole genome shotgun (WGS) entry which is preliminary data.</text>
</comment>
<organism evidence="5 6">
    <name type="scientific">Eragrostis curvula</name>
    <name type="common">weeping love grass</name>
    <dbReference type="NCBI Taxonomy" id="38414"/>
    <lineage>
        <taxon>Eukaryota</taxon>
        <taxon>Viridiplantae</taxon>
        <taxon>Streptophyta</taxon>
        <taxon>Embryophyta</taxon>
        <taxon>Tracheophyta</taxon>
        <taxon>Spermatophyta</taxon>
        <taxon>Magnoliopsida</taxon>
        <taxon>Liliopsida</taxon>
        <taxon>Poales</taxon>
        <taxon>Poaceae</taxon>
        <taxon>PACMAD clade</taxon>
        <taxon>Chloridoideae</taxon>
        <taxon>Eragrostideae</taxon>
        <taxon>Eragrostidinae</taxon>
        <taxon>Eragrostis</taxon>
    </lineage>
</organism>